<keyword evidence="1" id="KW-1133">Transmembrane helix</keyword>
<accession>C0XUJ3</accession>
<name>C0XUJ3_CORLD</name>
<dbReference type="InterPro" id="IPR022435">
    <property type="entry name" value="Surface-anchored_actinobac"/>
</dbReference>
<dbReference type="eggNOG" id="COG0803">
    <property type="taxonomic scope" value="Bacteria"/>
</dbReference>
<dbReference type="EMBL" id="ACHJ01000167">
    <property type="protein sequence ID" value="EEI16018.1"/>
    <property type="molecule type" value="Genomic_DNA"/>
</dbReference>
<organism evidence="2 3">
    <name type="scientific">Corynebacterium lipophiloflavum (strain ATCC 700352 / DSM 44291 / CCUG 37336 / JCM 10383 / DMMZ 1944)</name>
    <dbReference type="NCBI Taxonomy" id="525263"/>
    <lineage>
        <taxon>Bacteria</taxon>
        <taxon>Bacillati</taxon>
        <taxon>Actinomycetota</taxon>
        <taxon>Actinomycetes</taxon>
        <taxon>Mycobacteriales</taxon>
        <taxon>Corynebacteriaceae</taxon>
        <taxon>Corynebacterium</taxon>
    </lineage>
</organism>
<keyword evidence="3" id="KW-1185">Reference proteome</keyword>
<keyword evidence="1" id="KW-0472">Membrane</keyword>
<dbReference type="Proteomes" id="UP000006196">
    <property type="component" value="Unassembled WGS sequence"/>
</dbReference>
<dbReference type="NCBIfam" id="NF038134">
    <property type="entry name" value="choice_anch_M"/>
    <property type="match status" value="1"/>
</dbReference>
<proteinExistence type="predicted"/>
<evidence type="ECO:0000313" key="2">
    <source>
        <dbReference type="EMBL" id="EEI16018.1"/>
    </source>
</evidence>
<dbReference type="NCBIfam" id="TIGR03769">
    <property type="entry name" value="P_ac_wall_RPT"/>
    <property type="match status" value="1"/>
</dbReference>
<dbReference type="RefSeq" id="WP_006839407.1">
    <property type="nucleotide sequence ID" value="NZ_GG667191.1"/>
</dbReference>
<protein>
    <submittedName>
        <fullName evidence="2">Actinobacterial surface-anchored domain protein</fullName>
    </submittedName>
</protein>
<keyword evidence="1" id="KW-0812">Transmembrane</keyword>
<evidence type="ECO:0000313" key="3">
    <source>
        <dbReference type="Proteomes" id="UP000006196"/>
    </source>
</evidence>
<comment type="caution">
    <text evidence="2">The sequence shown here is derived from an EMBL/GenBank/DDBJ whole genome shotgun (WGS) entry which is preliminary data.</text>
</comment>
<dbReference type="STRING" id="525263.HMPREF0298_2113"/>
<evidence type="ECO:0000256" key="1">
    <source>
        <dbReference type="SAM" id="Phobius"/>
    </source>
</evidence>
<dbReference type="HOGENOM" id="CLU_1640921_0_0_11"/>
<feature type="transmembrane region" description="Helical" evidence="1">
    <location>
        <begin position="129"/>
        <end position="150"/>
    </location>
</feature>
<gene>
    <name evidence="2" type="ORF">HMPREF0298_2113</name>
</gene>
<sequence>MEHAGPALLEHAGAGVSLELGGHQGAGDFSLFIQPGGFHQPQQLWNSRLDGAQPMWVEPNTHTHANWVFTDPGVHLVGVRAVVKDNAGEVHTDEQVVRIAVGDGTDPAEAFDATFAGPGAPSSATVPTLTVAIAVAAGGIVLALIAFAAVRAARAKKGGVS</sequence>
<dbReference type="AlphaFoldDB" id="C0XUJ3"/>
<reference evidence="2" key="1">
    <citation type="submission" date="2009-01" db="EMBL/GenBank/DDBJ databases">
        <authorList>
            <person name="Qin X."/>
            <person name="Bachman B."/>
            <person name="Battles P."/>
            <person name="Bell A."/>
            <person name="Bess C."/>
            <person name="Bickham C."/>
            <person name="Chaboub L."/>
            <person name="Chen D."/>
            <person name="Coyle M."/>
            <person name="Deiros D.R."/>
            <person name="Dinh H."/>
            <person name="Forbes L."/>
            <person name="Fowler G."/>
            <person name="Francisco L."/>
            <person name="Fu Q."/>
            <person name="Gubbala S."/>
            <person name="Hale W."/>
            <person name="Han Y."/>
            <person name="Hemphill L."/>
            <person name="Highlander S.K."/>
            <person name="Hirani K."/>
            <person name="Hogues M."/>
            <person name="Jackson L."/>
            <person name="Jakkamsetti A."/>
            <person name="Javaid M."/>
            <person name="Jiang H."/>
            <person name="Korchina V."/>
            <person name="Kovar C."/>
            <person name="Lara F."/>
            <person name="Lee S."/>
            <person name="Mata R."/>
            <person name="Mathew T."/>
            <person name="Moen C."/>
            <person name="Morales K."/>
            <person name="Munidasa M."/>
            <person name="Nazareth L."/>
            <person name="Ngo R."/>
            <person name="Nguyen L."/>
            <person name="Okwuonu G."/>
            <person name="Ongeri F."/>
            <person name="Patil S."/>
            <person name="Petrosino J."/>
            <person name="Pham C."/>
            <person name="Pham P."/>
            <person name="Pu L.-L."/>
            <person name="Puazo M."/>
            <person name="Raj R."/>
            <person name="Reid J."/>
            <person name="Rouhana J."/>
            <person name="Saada N."/>
            <person name="Shang Y."/>
            <person name="Simmons D."/>
            <person name="Thornton R."/>
            <person name="Warren J."/>
            <person name="Weissenberger G."/>
            <person name="Zhang J."/>
            <person name="Zhang L."/>
            <person name="Zhou C."/>
            <person name="Zhu D."/>
            <person name="Muzny D."/>
            <person name="Worley K."/>
            <person name="Gibbs R."/>
        </authorList>
    </citation>
    <scope>NUCLEOTIDE SEQUENCE [LARGE SCALE GENOMIC DNA]</scope>
    <source>
        <strain evidence="2">DSM 44291</strain>
    </source>
</reference>